<dbReference type="CDD" id="cd01647">
    <property type="entry name" value="RT_LTR"/>
    <property type="match status" value="1"/>
</dbReference>
<dbReference type="FunFam" id="3.30.70.270:FF:000020">
    <property type="entry name" value="Transposon Tf2-6 polyprotein-like Protein"/>
    <property type="match status" value="1"/>
</dbReference>
<dbReference type="SUPFAM" id="SSF53098">
    <property type="entry name" value="Ribonuclease H-like"/>
    <property type="match status" value="1"/>
</dbReference>
<dbReference type="InterPro" id="IPR000477">
    <property type="entry name" value="RT_dom"/>
</dbReference>
<keyword evidence="6" id="KW-0511">Multifunctional enzyme</keyword>
<keyword evidence="5" id="KW-0695">RNA-directed DNA polymerase</keyword>
<organism evidence="9 10">
    <name type="scientific">Tenebrio molitor</name>
    <name type="common">Yellow mealworm beetle</name>
    <dbReference type="NCBI Taxonomy" id="7067"/>
    <lineage>
        <taxon>Eukaryota</taxon>
        <taxon>Metazoa</taxon>
        <taxon>Ecdysozoa</taxon>
        <taxon>Arthropoda</taxon>
        <taxon>Hexapoda</taxon>
        <taxon>Insecta</taxon>
        <taxon>Pterygota</taxon>
        <taxon>Neoptera</taxon>
        <taxon>Endopterygota</taxon>
        <taxon>Coleoptera</taxon>
        <taxon>Polyphaga</taxon>
        <taxon>Cucujiformia</taxon>
        <taxon>Tenebrionidae</taxon>
        <taxon>Tenebrio</taxon>
    </lineage>
</organism>
<dbReference type="Pfam" id="PF17921">
    <property type="entry name" value="Integrase_H2C2"/>
    <property type="match status" value="1"/>
</dbReference>
<dbReference type="Gene3D" id="3.30.70.270">
    <property type="match status" value="2"/>
</dbReference>
<keyword evidence="2" id="KW-0548">Nucleotidyltransferase</keyword>
<dbReference type="EC" id="2.7.7.49" evidence="1"/>
<keyword evidence="10" id="KW-1185">Reference proteome</keyword>
<dbReference type="Pfam" id="PF00665">
    <property type="entry name" value="rve"/>
    <property type="match status" value="1"/>
</dbReference>
<dbReference type="GO" id="GO:0003964">
    <property type="term" value="F:RNA-directed DNA polymerase activity"/>
    <property type="evidence" value="ECO:0007669"/>
    <property type="project" value="UniProtKB-KW"/>
</dbReference>
<dbReference type="InterPro" id="IPR043128">
    <property type="entry name" value="Rev_trsase/Diguanyl_cyclase"/>
</dbReference>
<dbReference type="GO" id="GO:0042575">
    <property type="term" value="C:DNA polymerase complex"/>
    <property type="evidence" value="ECO:0007669"/>
    <property type="project" value="UniProtKB-ARBA"/>
</dbReference>
<comment type="caution">
    <text evidence="9">The sequence shown here is derived from an EMBL/GenBank/DDBJ whole genome shotgun (WGS) entry which is preliminary data.</text>
</comment>
<dbReference type="InterPro" id="IPR043502">
    <property type="entry name" value="DNA/RNA_pol_sf"/>
</dbReference>
<evidence type="ECO:0000256" key="5">
    <source>
        <dbReference type="ARBA" id="ARBA00022918"/>
    </source>
</evidence>
<dbReference type="CDD" id="cd09274">
    <property type="entry name" value="RNase_HI_RT_Ty3"/>
    <property type="match status" value="1"/>
</dbReference>
<evidence type="ECO:0000256" key="6">
    <source>
        <dbReference type="ARBA" id="ARBA00023268"/>
    </source>
</evidence>
<dbReference type="PROSITE" id="PS50994">
    <property type="entry name" value="INTEGRASE"/>
    <property type="match status" value="1"/>
</dbReference>
<evidence type="ECO:0000313" key="9">
    <source>
        <dbReference type="EMBL" id="KAH0813152.1"/>
    </source>
</evidence>
<evidence type="ECO:0000256" key="1">
    <source>
        <dbReference type="ARBA" id="ARBA00012493"/>
    </source>
</evidence>
<dbReference type="InterPro" id="IPR041588">
    <property type="entry name" value="Integrase_H2C2"/>
</dbReference>
<dbReference type="GO" id="GO:0004519">
    <property type="term" value="F:endonuclease activity"/>
    <property type="evidence" value="ECO:0007669"/>
    <property type="project" value="UniProtKB-KW"/>
</dbReference>
<evidence type="ECO:0000256" key="4">
    <source>
        <dbReference type="ARBA" id="ARBA00022759"/>
    </source>
</evidence>
<dbReference type="FunFam" id="1.10.340.70:FF:000001">
    <property type="entry name" value="Retrovirus-related Pol polyprotein from transposon gypsy-like Protein"/>
    <property type="match status" value="1"/>
</dbReference>
<name>A0A8J6HFD9_TENMO</name>
<dbReference type="InterPro" id="IPR036397">
    <property type="entry name" value="RNaseH_sf"/>
</dbReference>
<accession>A0A8J6HFD9</accession>
<feature type="domain" description="Reverse transcriptase" evidence="7">
    <location>
        <begin position="165"/>
        <end position="344"/>
    </location>
</feature>
<proteinExistence type="predicted"/>
<dbReference type="Pfam" id="PF17919">
    <property type="entry name" value="RT_RNaseH_2"/>
    <property type="match status" value="1"/>
</dbReference>
<dbReference type="SUPFAM" id="SSF56672">
    <property type="entry name" value="DNA/RNA polymerases"/>
    <property type="match status" value="1"/>
</dbReference>
<evidence type="ECO:0000259" key="7">
    <source>
        <dbReference type="PROSITE" id="PS50878"/>
    </source>
</evidence>
<dbReference type="Gene3D" id="3.10.10.10">
    <property type="entry name" value="HIV Type 1 Reverse Transcriptase, subunit A, domain 1"/>
    <property type="match status" value="1"/>
</dbReference>
<dbReference type="AlphaFoldDB" id="A0A8J6HFD9"/>
<reference evidence="9" key="2">
    <citation type="submission" date="2021-08" db="EMBL/GenBank/DDBJ databases">
        <authorList>
            <person name="Eriksson T."/>
        </authorList>
    </citation>
    <scope>NUCLEOTIDE SEQUENCE</scope>
    <source>
        <strain evidence="9">Stoneville</strain>
        <tissue evidence="9">Whole head</tissue>
    </source>
</reference>
<dbReference type="Gene3D" id="3.30.420.10">
    <property type="entry name" value="Ribonuclease H-like superfamily/Ribonuclease H"/>
    <property type="match status" value="1"/>
</dbReference>
<dbReference type="GO" id="GO:0015074">
    <property type="term" value="P:DNA integration"/>
    <property type="evidence" value="ECO:0007669"/>
    <property type="project" value="InterPro"/>
</dbReference>
<dbReference type="Gene3D" id="1.10.340.70">
    <property type="match status" value="1"/>
</dbReference>
<dbReference type="Pfam" id="PF00078">
    <property type="entry name" value="RVT_1"/>
    <property type="match status" value="1"/>
</dbReference>
<feature type="domain" description="Integrase catalytic" evidence="8">
    <location>
        <begin position="700"/>
        <end position="859"/>
    </location>
</feature>
<dbReference type="Proteomes" id="UP000719412">
    <property type="component" value="Unassembled WGS sequence"/>
</dbReference>
<reference evidence="9" key="1">
    <citation type="journal article" date="2020" name="J Insects Food Feed">
        <title>The yellow mealworm (Tenebrio molitor) genome: a resource for the emerging insects as food and feed industry.</title>
        <authorList>
            <person name="Eriksson T."/>
            <person name="Andere A."/>
            <person name="Kelstrup H."/>
            <person name="Emery V."/>
            <person name="Picard C."/>
        </authorList>
    </citation>
    <scope>NUCLEOTIDE SEQUENCE</scope>
    <source>
        <strain evidence="9">Stoneville</strain>
        <tissue evidence="9">Whole head</tissue>
    </source>
</reference>
<evidence type="ECO:0000256" key="3">
    <source>
        <dbReference type="ARBA" id="ARBA00022722"/>
    </source>
</evidence>
<keyword evidence="3" id="KW-0540">Nuclease</keyword>
<keyword evidence="2" id="KW-0808">Transferase</keyword>
<evidence type="ECO:0000259" key="8">
    <source>
        <dbReference type="PROSITE" id="PS50994"/>
    </source>
</evidence>
<evidence type="ECO:0000313" key="10">
    <source>
        <dbReference type="Proteomes" id="UP000719412"/>
    </source>
</evidence>
<dbReference type="EMBL" id="JABDTM020025548">
    <property type="protein sequence ID" value="KAH0813152.1"/>
    <property type="molecule type" value="Genomic_DNA"/>
</dbReference>
<dbReference type="PANTHER" id="PTHR37984:SF5">
    <property type="entry name" value="PROTEIN NYNRIN-LIKE"/>
    <property type="match status" value="1"/>
</dbReference>
<dbReference type="InterPro" id="IPR001584">
    <property type="entry name" value="Integrase_cat-core"/>
</dbReference>
<keyword evidence="4" id="KW-0255">Endonuclease</keyword>
<protein>
    <recommendedName>
        <fullName evidence="1">RNA-directed DNA polymerase</fullName>
        <ecNumber evidence="1">2.7.7.49</ecNumber>
    </recommendedName>
</protein>
<keyword evidence="4" id="KW-0378">Hydrolase</keyword>
<gene>
    <name evidence="9" type="ORF">GEV33_009639</name>
</gene>
<dbReference type="GO" id="GO:0003676">
    <property type="term" value="F:nucleic acid binding"/>
    <property type="evidence" value="ECO:0007669"/>
    <property type="project" value="InterPro"/>
</dbReference>
<dbReference type="InterPro" id="IPR012337">
    <property type="entry name" value="RNaseH-like_sf"/>
</dbReference>
<dbReference type="InterPro" id="IPR041577">
    <property type="entry name" value="RT_RNaseH_2"/>
</dbReference>
<sequence>MSVIPNNFLGHVVVRSDVRERELCVEGGLREIGGVVPRCVVTTDKEGEAVLPVLNISGKDVTVNKNDNVARGEPCREGTRRVEVNDDPIDVSEINTELSGDELLELQGLLVDFKDLVARNMRQLGCTNVLEMDLHLTDDQPVFYRPYRMSFSERGEVQRIVQELKEADIIEETDSPFASPVLLVRKKSGEFRMCVDYRALNKKTVKQHYPLPHIDDQLDRLRGQVYYTSLDLSGAYHQVPMSSDARQKTAFITPDGVYCFKRMSFGLANAPSVFQRLINTVLGNLRYDTAMAYLDDVIIPSKTVSEGLAKIKDVFERFRHANLTLNLTKCYFFMRKIEYLGFTISEKGIEPGEKKARAVAEFNVPTDIHKVRSFLGLASYFRRFIKGFATVARPLSDMLRKGETFVWGDAQQEAFDKIKDLLVNKPILSVYDPAARTELHTDACSLGLGAILLQEQKNGKLLPVSYYSRKTTREESLYSSYELEGLAIVAALDRFRVYLLGIPFVIRTDCNSLKLLANKKDLNPRIGRWFVKLSEYNYTIEYQKGENNQVADALSRNPVENATEVPINGLPEILGITINTDWVAALQRTCDETKAVLQLLETGDRATHERFTLYKGRVYRVKGLKWRLYVPVDLRQEIVDQIHRELMHLGIDKTLAKLKELYYFPKMREFVAKRVNRCISCLFYKTPRGKPPGYLHPLEKGKTPFQVIHMDHLGPFPTTNNDKKYVAAIIDGFSKYVVLRAVASVGAEEAVDMLRDVISHYGRPNRLITDRGTAFVANLFEEFCTDHHIQHVRIATATPRANGQVERLNSMIISCTAAGTSEIDAKDWDEKLCEVQWAINSAVHSVTKCTPFSLVHGYEREGFGDNPLPDEIRSINREIGTGVETSKIPLSVGSRLEQNREKMARQFNKGRREAPVYKEGDLVLVRSEAPATGESLHW</sequence>
<dbReference type="InterPro" id="IPR050951">
    <property type="entry name" value="Retrovirus_Pol_polyprotein"/>
</dbReference>
<dbReference type="PROSITE" id="PS50878">
    <property type="entry name" value="RT_POL"/>
    <property type="match status" value="1"/>
</dbReference>
<dbReference type="PANTHER" id="PTHR37984">
    <property type="entry name" value="PROTEIN CBG26694"/>
    <property type="match status" value="1"/>
</dbReference>
<evidence type="ECO:0000256" key="2">
    <source>
        <dbReference type="ARBA" id="ARBA00022695"/>
    </source>
</evidence>
<dbReference type="FunFam" id="3.10.20.370:FF:000001">
    <property type="entry name" value="Retrovirus-related Pol polyprotein from transposon 17.6-like protein"/>
    <property type="match status" value="1"/>
</dbReference>